<dbReference type="PANTHER" id="PTHR40841:SF2">
    <property type="entry name" value="SIDEROPHORE-DEGRADING ESTERASE (EUROFUNG)"/>
    <property type="match status" value="1"/>
</dbReference>
<dbReference type="EMBL" id="LKMD01000100">
    <property type="protein sequence ID" value="PIB01326.1"/>
    <property type="molecule type" value="Genomic_DNA"/>
</dbReference>
<dbReference type="InterPro" id="IPR000801">
    <property type="entry name" value="Esterase-like"/>
</dbReference>
<evidence type="ECO:0000256" key="1">
    <source>
        <dbReference type="ARBA" id="ARBA00005622"/>
    </source>
</evidence>
<reference evidence="3 4" key="1">
    <citation type="submission" date="2015-10" db="EMBL/GenBank/DDBJ databases">
        <title>The cercosporin biosynthetic gene cluster was horizontally transferred to several fungal lineages and shown to be expanded in Cercospora beticola based on microsynteny with recipient genomes.</title>
        <authorList>
            <person name="De Jonge R."/>
            <person name="Ebert M.K."/>
            <person name="Suttle J.C."/>
            <person name="Jurick Ii W.M."/>
            <person name="Secor G.A."/>
            <person name="Thomma B.P."/>
            <person name="Van De Peer Y."/>
            <person name="Bolton M.D."/>
        </authorList>
    </citation>
    <scope>NUCLEOTIDE SEQUENCE [LARGE SCALE GENOMIC DNA]</scope>
    <source>
        <strain evidence="3 4">09-40</strain>
    </source>
</reference>
<evidence type="ECO:0000256" key="2">
    <source>
        <dbReference type="ARBA" id="ARBA00022801"/>
    </source>
</evidence>
<dbReference type="GO" id="GO:0016788">
    <property type="term" value="F:hydrolase activity, acting on ester bonds"/>
    <property type="evidence" value="ECO:0007669"/>
    <property type="project" value="TreeGrafter"/>
</dbReference>
<gene>
    <name evidence="3" type="ORF">CB0940_00211</name>
</gene>
<dbReference type="SUPFAM" id="SSF53474">
    <property type="entry name" value="alpha/beta-Hydrolases"/>
    <property type="match status" value="1"/>
</dbReference>
<name>A0A2G5I8Z2_CERBT</name>
<keyword evidence="2" id="KW-0378">Hydrolase</keyword>
<proteinExistence type="inferred from homology"/>
<dbReference type="Gene3D" id="3.40.50.1820">
    <property type="entry name" value="alpha/beta hydrolase"/>
    <property type="match status" value="1"/>
</dbReference>
<comment type="similarity">
    <text evidence="1">Belongs to the esterase D family.</text>
</comment>
<organism evidence="3 4">
    <name type="scientific">Cercospora beticola</name>
    <name type="common">Sugarbeet leaf spot fungus</name>
    <dbReference type="NCBI Taxonomy" id="122368"/>
    <lineage>
        <taxon>Eukaryota</taxon>
        <taxon>Fungi</taxon>
        <taxon>Dikarya</taxon>
        <taxon>Ascomycota</taxon>
        <taxon>Pezizomycotina</taxon>
        <taxon>Dothideomycetes</taxon>
        <taxon>Dothideomycetidae</taxon>
        <taxon>Mycosphaerellales</taxon>
        <taxon>Mycosphaerellaceae</taxon>
        <taxon>Cercospora</taxon>
    </lineage>
</organism>
<evidence type="ECO:0000313" key="4">
    <source>
        <dbReference type="Proteomes" id="UP000230605"/>
    </source>
</evidence>
<dbReference type="Pfam" id="PF00756">
    <property type="entry name" value="Esterase"/>
    <property type="match status" value="1"/>
</dbReference>
<accession>A0A2G5I8Z2</accession>
<protein>
    <submittedName>
        <fullName evidence="3">Ferri-bacillibactin esterase BesA</fullName>
    </submittedName>
</protein>
<comment type="caution">
    <text evidence="3">The sequence shown here is derived from an EMBL/GenBank/DDBJ whole genome shotgun (WGS) entry which is preliminary data.</text>
</comment>
<evidence type="ECO:0000313" key="3">
    <source>
        <dbReference type="EMBL" id="PIB01326.1"/>
    </source>
</evidence>
<dbReference type="InterPro" id="IPR052558">
    <property type="entry name" value="Siderophore_Hydrolase_D"/>
</dbReference>
<dbReference type="AlphaFoldDB" id="A0A2G5I8Z2"/>
<sequence>MRTAMSASKAPETATITLPNSLQFPLESQSGEGYVIQVSWPLHWQNGCAPTDKAMPVVYIVDGNAMFLTATEIAWRRATSSRFADGGIIVAVGYPLQPEKLYDFQRRSRDLTPPTTPSIEGFGDADRFLDFLEGPVKSAVREKFPNIVIGREALYGHSYGGLFALYALFIRPHSFECFMASSPSIWWNSRCVLKYAQDFLEKAQAPTAAAPPSLMLFCGGWEQHPPRWNNEPLDEYEARQRMWKDIRMEDNMLDLCKMLEDCKGLHTVQKSVYEQEEHTSVMSCSLSRSITRFLEEWPLQSS</sequence>
<dbReference type="OrthoDB" id="446683at2759"/>
<dbReference type="PANTHER" id="PTHR40841">
    <property type="entry name" value="SIDEROPHORE TRIACETYLFUSARININE C ESTERASE"/>
    <property type="match status" value="1"/>
</dbReference>
<dbReference type="Proteomes" id="UP000230605">
    <property type="component" value="Chromosome 1"/>
</dbReference>
<dbReference type="InterPro" id="IPR029058">
    <property type="entry name" value="AB_hydrolase_fold"/>
</dbReference>